<feature type="compositionally biased region" description="Polar residues" evidence="1">
    <location>
        <begin position="78"/>
        <end position="94"/>
    </location>
</feature>
<evidence type="ECO:0000313" key="3">
    <source>
        <dbReference type="Proteomes" id="UP000256686"/>
    </source>
</evidence>
<dbReference type="EMBL" id="QNVT01000004">
    <property type="protein sequence ID" value="REC63168.1"/>
    <property type="molecule type" value="Genomic_DNA"/>
</dbReference>
<reference evidence="3" key="1">
    <citation type="submission" date="2018-06" db="EMBL/GenBank/DDBJ databases">
        <authorList>
            <person name="Lum Nde A."/>
            <person name="Hugo C."/>
        </authorList>
    </citation>
    <scope>NUCLEOTIDE SEQUENCE [LARGE SCALE GENOMIC DNA]</scope>
    <source>
        <strain evidence="3">1_F178</strain>
    </source>
</reference>
<feature type="region of interest" description="Disordered" evidence="1">
    <location>
        <begin position="9"/>
        <end position="61"/>
    </location>
</feature>
<accession>A0A3D9CBQ8</accession>
<sequence>MAFQDIFNFGRSTAAGGSKSEQELSGFIPKEENESISTPPHDPFKPQEKVQQDPKIVRETSPQSNIIFNFIKSVTSDIKGSNDSVETSMGNPATVTGPAAGVMGKARETSDKVKDDTPASYTDVTPPPKPKNDKPGGWDDETETKEPKDPANPKDFKEK</sequence>
<evidence type="ECO:0000313" key="2">
    <source>
        <dbReference type="EMBL" id="REC63168.1"/>
    </source>
</evidence>
<comment type="caution">
    <text evidence="2">The sequence shown here is derived from an EMBL/GenBank/DDBJ whole genome shotgun (WGS) entry which is preliminary data.</text>
</comment>
<proteinExistence type="predicted"/>
<gene>
    <name evidence="2" type="ORF">DRF65_05810</name>
</gene>
<keyword evidence="3" id="KW-1185">Reference proteome</keyword>
<feature type="region of interest" description="Disordered" evidence="1">
    <location>
        <begin position="78"/>
        <end position="159"/>
    </location>
</feature>
<evidence type="ECO:0000256" key="1">
    <source>
        <dbReference type="SAM" id="MobiDB-lite"/>
    </source>
</evidence>
<dbReference type="Proteomes" id="UP000256686">
    <property type="component" value="Unassembled WGS sequence"/>
</dbReference>
<feature type="compositionally biased region" description="Basic and acidic residues" evidence="1">
    <location>
        <begin position="144"/>
        <end position="159"/>
    </location>
</feature>
<organism evidence="2 3">
    <name type="scientific">Chryseobacterium pennae</name>
    <dbReference type="NCBI Taxonomy" id="2258962"/>
    <lineage>
        <taxon>Bacteria</taxon>
        <taxon>Pseudomonadati</taxon>
        <taxon>Bacteroidota</taxon>
        <taxon>Flavobacteriia</taxon>
        <taxon>Flavobacteriales</taxon>
        <taxon>Weeksellaceae</taxon>
        <taxon>Chryseobacterium group</taxon>
        <taxon>Chryseobacterium</taxon>
    </lineage>
</organism>
<feature type="compositionally biased region" description="Basic and acidic residues" evidence="1">
    <location>
        <begin position="105"/>
        <end position="117"/>
    </location>
</feature>
<dbReference type="RefSeq" id="WP_115969682.1">
    <property type="nucleotide sequence ID" value="NZ_QNVT01000004.1"/>
</dbReference>
<feature type="compositionally biased region" description="Basic and acidic residues" evidence="1">
    <location>
        <begin position="42"/>
        <end position="58"/>
    </location>
</feature>
<protein>
    <submittedName>
        <fullName evidence="2">Uncharacterized protein</fullName>
    </submittedName>
</protein>
<dbReference type="AlphaFoldDB" id="A0A3D9CBQ8"/>
<name>A0A3D9CBQ8_9FLAO</name>